<evidence type="ECO:0000313" key="1">
    <source>
        <dbReference type="EMBL" id="EHK78350.1"/>
    </source>
</evidence>
<reference evidence="1 2" key="1">
    <citation type="journal article" date="2012" name="J. Bacteriol.">
        <title>Draft Genome Sequence of Sinorhizobium meliloti CCNWSX0020, a Nitrogen-Fixing Symbiont with Copper Tolerance Capability Isolated from Lead-Zinc Mine Tailings.</title>
        <authorList>
            <person name="Li Z."/>
            <person name="Ma Z."/>
            <person name="Hao X."/>
            <person name="Wei G."/>
        </authorList>
    </citation>
    <scope>NUCLEOTIDE SEQUENCE [LARGE SCALE GENOMIC DNA]</scope>
    <source>
        <strain evidence="1 2">CCNWSX0020</strain>
    </source>
</reference>
<dbReference type="EMBL" id="AGVV01000012">
    <property type="protein sequence ID" value="EHK78350.1"/>
    <property type="molecule type" value="Genomic_DNA"/>
</dbReference>
<gene>
    <name evidence="1" type="ORF">SM0020_08628</name>
</gene>
<dbReference type="Proteomes" id="UP000004038">
    <property type="component" value="Unassembled WGS sequence"/>
</dbReference>
<accession>H0FX10</accession>
<proteinExistence type="predicted"/>
<dbReference type="AlphaFoldDB" id="H0FX10"/>
<evidence type="ECO:0000313" key="2">
    <source>
        <dbReference type="Proteomes" id="UP000004038"/>
    </source>
</evidence>
<dbReference type="PATRIC" id="fig|1107881.3.peg.1739"/>
<sequence>MRYLFHEDRARFPAGAEMPQTACIPGDCDINAPTFLGVGKVL</sequence>
<organism evidence="1 2">
    <name type="scientific">Sinorhizobium meliloti CCNWSX0020</name>
    <dbReference type="NCBI Taxonomy" id="1107881"/>
    <lineage>
        <taxon>Bacteria</taxon>
        <taxon>Pseudomonadati</taxon>
        <taxon>Pseudomonadota</taxon>
        <taxon>Alphaproteobacteria</taxon>
        <taxon>Hyphomicrobiales</taxon>
        <taxon>Rhizobiaceae</taxon>
        <taxon>Sinorhizobium/Ensifer group</taxon>
        <taxon>Sinorhizobium</taxon>
    </lineage>
</organism>
<name>H0FX10_RHIML</name>
<protein>
    <submittedName>
        <fullName evidence="1">Uncharacterized protein</fullName>
    </submittedName>
</protein>